<dbReference type="AlphaFoldDB" id="A0A4R4YQZ7"/>
<dbReference type="EMBL" id="SMKX01000166">
    <property type="protein sequence ID" value="TDD46744.1"/>
    <property type="molecule type" value="Genomic_DNA"/>
</dbReference>
<dbReference type="Proteomes" id="UP000295124">
    <property type="component" value="Unassembled WGS sequence"/>
</dbReference>
<accession>A0A4R4YQZ7</accession>
<feature type="transmembrane region" description="Helical" evidence="2">
    <location>
        <begin position="131"/>
        <end position="164"/>
    </location>
</feature>
<evidence type="ECO:0000256" key="2">
    <source>
        <dbReference type="SAM" id="Phobius"/>
    </source>
</evidence>
<proteinExistence type="predicted"/>
<dbReference type="RefSeq" id="WP_132175689.1">
    <property type="nucleotide sequence ID" value="NZ_SMKX01000166.1"/>
</dbReference>
<keyword evidence="4" id="KW-1185">Reference proteome</keyword>
<gene>
    <name evidence="3" type="ORF">E1263_35875</name>
</gene>
<evidence type="ECO:0008006" key="5">
    <source>
        <dbReference type="Google" id="ProtNLM"/>
    </source>
</evidence>
<organism evidence="3 4">
    <name type="scientific">Kribbella antibiotica</name>
    <dbReference type="NCBI Taxonomy" id="190195"/>
    <lineage>
        <taxon>Bacteria</taxon>
        <taxon>Bacillati</taxon>
        <taxon>Actinomycetota</taxon>
        <taxon>Actinomycetes</taxon>
        <taxon>Propionibacteriales</taxon>
        <taxon>Kribbellaceae</taxon>
        <taxon>Kribbella</taxon>
    </lineage>
</organism>
<name>A0A4R4YQZ7_9ACTN</name>
<feature type="compositionally biased region" description="Polar residues" evidence="1">
    <location>
        <begin position="172"/>
        <end position="190"/>
    </location>
</feature>
<feature type="region of interest" description="Disordered" evidence="1">
    <location>
        <begin position="171"/>
        <end position="190"/>
    </location>
</feature>
<evidence type="ECO:0000256" key="1">
    <source>
        <dbReference type="SAM" id="MobiDB-lite"/>
    </source>
</evidence>
<keyword evidence="2" id="KW-0472">Membrane</keyword>
<feature type="transmembrane region" description="Helical" evidence="2">
    <location>
        <begin position="89"/>
        <end position="111"/>
    </location>
</feature>
<dbReference type="OrthoDB" id="3823335at2"/>
<evidence type="ECO:0000313" key="3">
    <source>
        <dbReference type="EMBL" id="TDD46744.1"/>
    </source>
</evidence>
<keyword evidence="2" id="KW-0812">Transmembrane</keyword>
<evidence type="ECO:0000313" key="4">
    <source>
        <dbReference type="Proteomes" id="UP000295124"/>
    </source>
</evidence>
<keyword evidence="2" id="KW-1133">Transmembrane helix</keyword>
<dbReference type="Pfam" id="PF22564">
    <property type="entry name" value="HAAS"/>
    <property type="match status" value="1"/>
</dbReference>
<reference evidence="3 4" key="1">
    <citation type="submission" date="2019-03" db="EMBL/GenBank/DDBJ databases">
        <title>Draft genome sequences of novel Actinobacteria.</title>
        <authorList>
            <person name="Sahin N."/>
            <person name="Ay H."/>
            <person name="Saygin H."/>
        </authorList>
    </citation>
    <scope>NUCLEOTIDE SEQUENCE [LARGE SCALE GENOMIC DNA]</scope>
    <source>
        <strain evidence="3 4">JCM 13523</strain>
    </source>
</reference>
<protein>
    <recommendedName>
        <fullName evidence="5">DUF1700 domain-containing protein</fullName>
    </recommendedName>
</protein>
<comment type="caution">
    <text evidence="3">The sequence shown here is derived from an EMBL/GenBank/DDBJ whole genome shotgun (WGS) entry which is preliminary data.</text>
</comment>
<sequence>MSADQLVEAYLKELATAAEALPAERRTELLADMTTHIAEARAEGATSDDEVRAVLQRLGDPHEIVAASTDGLVLVDAEPRFRLRDFATVALLFIGPFLLAIGWLVGVWLLWTSDRWTRVEKLLATLGWPLGYGAAIVCEFISPFPIGVTLTIAAVITVVALIPLLKNGGPGRSTTRTPLAGATSATSRNS</sequence>